<accession>A0A3E2TAY4</accession>
<evidence type="ECO:0000259" key="1">
    <source>
        <dbReference type="Pfam" id="PF18789"/>
    </source>
</evidence>
<dbReference type="EMBL" id="QVEQ01000003">
    <property type="protein sequence ID" value="RGB71855.1"/>
    <property type="molecule type" value="Genomic_DNA"/>
</dbReference>
<dbReference type="InterPro" id="IPR041501">
    <property type="entry name" value="DarA_C"/>
</dbReference>
<sequence>MTYRYYSTLRPLMVGGIPFPKQPGESITTIVNFEEGRTYCKDIDRPAWGYIEYTAPLDPQQVSDYELVLAPEEDGHE</sequence>
<dbReference type="Pfam" id="PF18789">
    <property type="entry name" value="DarA_C"/>
    <property type="match status" value="1"/>
</dbReference>
<evidence type="ECO:0000313" key="2">
    <source>
        <dbReference type="EMBL" id="RGB71855.1"/>
    </source>
</evidence>
<dbReference type="RefSeq" id="WP_117505074.1">
    <property type="nucleotide sequence ID" value="NZ_QVEQ01000003.1"/>
</dbReference>
<comment type="caution">
    <text evidence="2">The sequence shown here is derived from an EMBL/GenBank/DDBJ whole genome shotgun (WGS) entry which is preliminary data.</text>
</comment>
<feature type="domain" description="Defence against restriction A C-terminal" evidence="1">
    <location>
        <begin position="1"/>
        <end position="71"/>
    </location>
</feature>
<proteinExistence type="predicted"/>
<name>A0A3E2TAY4_9FIRM</name>
<protein>
    <recommendedName>
        <fullName evidence="1">Defence against restriction A C-terminal domain-containing protein</fullName>
    </recommendedName>
</protein>
<organism evidence="2 3">
    <name type="scientific">Faecalibacterium prausnitzii</name>
    <dbReference type="NCBI Taxonomy" id="853"/>
    <lineage>
        <taxon>Bacteria</taxon>
        <taxon>Bacillati</taxon>
        <taxon>Bacillota</taxon>
        <taxon>Clostridia</taxon>
        <taxon>Eubacteriales</taxon>
        <taxon>Oscillospiraceae</taxon>
        <taxon>Faecalibacterium</taxon>
    </lineage>
</organism>
<evidence type="ECO:0000313" key="3">
    <source>
        <dbReference type="Proteomes" id="UP000261140"/>
    </source>
</evidence>
<reference evidence="2 3" key="1">
    <citation type="submission" date="2018-08" db="EMBL/GenBank/DDBJ databases">
        <title>A genome reference for cultivated species of the human gut microbiota.</title>
        <authorList>
            <person name="Zou Y."/>
            <person name="Xue W."/>
            <person name="Luo G."/>
        </authorList>
    </citation>
    <scope>NUCLEOTIDE SEQUENCE [LARGE SCALE GENOMIC DNA]</scope>
    <source>
        <strain evidence="2 3">AF36-11AT</strain>
    </source>
</reference>
<dbReference type="AlphaFoldDB" id="A0A3E2TAY4"/>
<dbReference type="Proteomes" id="UP000261140">
    <property type="component" value="Unassembled WGS sequence"/>
</dbReference>
<gene>
    <name evidence="2" type="ORF">DWZ89_04960</name>
</gene>